<gene>
    <name evidence="3" type="ORF">CSX02_03105</name>
</gene>
<dbReference type="AlphaFoldDB" id="A0A2G3E515"/>
<dbReference type="InterPro" id="IPR006059">
    <property type="entry name" value="SBP"/>
</dbReference>
<dbReference type="InterPro" id="IPR050490">
    <property type="entry name" value="Bact_solute-bd_prot1"/>
</dbReference>
<comment type="caution">
    <text evidence="3">The sequence shown here is derived from an EMBL/GenBank/DDBJ whole genome shotgun (WGS) entry which is preliminary data.</text>
</comment>
<dbReference type="Pfam" id="PF01547">
    <property type="entry name" value="SBP_bac_1"/>
    <property type="match status" value="1"/>
</dbReference>
<proteinExistence type="predicted"/>
<feature type="domain" description="DUF3502" evidence="2">
    <location>
        <begin position="484"/>
        <end position="541"/>
    </location>
</feature>
<protein>
    <recommendedName>
        <fullName evidence="2">DUF3502 domain-containing protein</fullName>
    </recommendedName>
</protein>
<dbReference type="InterPro" id="IPR022627">
    <property type="entry name" value="DUF3502"/>
</dbReference>
<evidence type="ECO:0000256" key="1">
    <source>
        <dbReference type="SAM" id="SignalP"/>
    </source>
</evidence>
<dbReference type="RefSeq" id="WP_099385594.1">
    <property type="nucleotide sequence ID" value="NZ_JANSWH010000052.1"/>
</dbReference>
<keyword evidence="1" id="KW-0732">Signal</keyword>
<evidence type="ECO:0000313" key="3">
    <source>
        <dbReference type="EMBL" id="PHU38359.1"/>
    </source>
</evidence>
<dbReference type="PANTHER" id="PTHR43649">
    <property type="entry name" value="ARABINOSE-BINDING PROTEIN-RELATED"/>
    <property type="match status" value="1"/>
</dbReference>
<organism evidence="3 4">
    <name type="scientific">Agathobacter ruminis</name>
    <dbReference type="NCBI Taxonomy" id="1712665"/>
    <lineage>
        <taxon>Bacteria</taxon>
        <taxon>Bacillati</taxon>
        <taxon>Bacillota</taxon>
        <taxon>Clostridia</taxon>
        <taxon>Lachnospirales</taxon>
        <taxon>Lachnospiraceae</taxon>
        <taxon>Agathobacter</taxon>
    </lineage>
</organism>
<dbReference type="Gene3D" id="3.40.190.10">
    <property type="entry name" value="Periplasmic binding protein-like II"/>
    <property type="match status" value="2"/>
</dbReference>
<reference evidence="3 4" key="2">
    <citation type="submission" date="2017-10" db="EMBL/GenBank/DDBJ databases">
        <authorList>
            <person name="Banno H."/>
            <person name="Chua N.-H."/>
        </authorList>
    </citation>
    <scope>NUCLEOTIDE SEQUENCE [LARGE SCALE GENOMIC DNA]</scope>
    <source>
        <strain evidence="3 4">JK623</strain>
    </source>
</reference>
<keyword evidence="4" id="KW-1185">Reference proteome</keyword>
<evidence type="ECO:0000259" key="2">
    <source>
        <dbReference type="Pfam" id="PF12010"/>
    </source>
</evidence>
<dbReference type="Proteomes" id="UP000224563">
    <property type="component" value="Unassembled WGS sequence"/>
</dbReference>
<dbReference type="PROSITE" id="PS51257">
    <property type="entry name" value="PROKAR_LIPOPROTEIN"/>
    <property type="match status" value="1"/>
</dbReference>
<reference evidence="3 4" key="1">
    <citation type="submission" date="2017-10" db="EMBL/GenBank/DDBJ databases">
        <title>Resolving the taxonomy of Roseburia spp., Eubacterium rectale and Agathobacter spp. through phylogenomic analysis.</title>
        <authorList>
            <person name="Sheridan P.O."/>
            <person name="Walker A.W."/>
            <person name="Duncan S.H."/>
            <person name="Scott K.P."/>
            <person name="Toole P.W.O."/>
            <person name="Luis P."/>
            <person name="Flint H.J."/>
        </authorList>
    </citation>
    <scope>NUCLEOTIDE SEQUENCE [LARGE SCALE GENOMIC DNA]</scope>
    <source>
        <strain evidence="3 4">JK623</strain>
    </source>
</reference>
<feature type="signal peptide" evidence="1">
    <location>
        <begin position="1"/>
        <end position="23"/>
    </location>
</feature>
<dbReference type="SUPFAM" id="SSF53850">
    <property type="entry name" value="Periplasmic binding protein-like II"/>
    <property type="match status" value="1"/>
</dbReference>
<evidence type="ECO:0000313" key="4">
    <source>
        <dbReference type="Proteomes" id="UP000224563"/>
    </source>
</evidence>
<dbReference type="EMBL" id="PDYG01000010">
    <property type="protein sequence ID" value="PHU38359.1"/>
    <property type="molecule type" value="Genomic_DNA"/>
</dbReference>
<name>A0A2G3E515_9FIRM</name>
<dbReference type="PANTHER" id="PTHR43649:SF17">
    <property type="entry name" value="ABC TRANSPORTER SOLUTE BINDING PROTEIN-SUGAR TRANSPORT"/>
    <property type="match status" value="1"/>
</dbReference>
<feature type="chain" id="PRO_5038903266" description="DUF3502 domain-containing protein" evidence="1">
    <location>
        <begin position="24"/>
        <end position="543"/>
    </location>
</feature>
<sequence>MKRRMTRVAAVLMSVAMTASLFGCGGKEAGTQSAEGKYGEPIKELTLPLTDEKAELTVWVQYNGTNVKDLNEVESVKKMEELTGVHINWIPVNQDDMQQKYGTLVASGDLPDIIYAGSIEYPGGFETGVEDGVIHPDMDALIRTYMPNYMALLESSDEAMREAKSDSGKFVVAKNIVGTFDTVQSEGTYNGLAYRQDLLEKLGMDVPTTIDGWHDVLVAAKKAGIKNPFVLDQNGGSSIALSWGVGTESQNYMQLDGDKVVLSQSLDGYEGYLKTMRQWYSEGLINPNFTTFHFYLDTPASVNNNEGMLYSMVLSGLSGNNYARFHMIENQDAFLQPIVAPALKEGDEPIQAFARQIAKDPVYITASCKNPELAAKWLDFQYSEQGILLNWYGIEGKTYDMVDGKPVFKEEIYNQGMSAADYLASYALNEGQCWLGKHDISANWQMTAAQAGGENQELAAVEIWSAPKTNVFLPMQITLTDDESSAVTNTLTALKTMIDEYTIGYITGQTDKDFETFRQELEDAGMQEVVDTYQAAYDRFLER</sequence>
<dbReference type="Pfam" id="PF12010">
    <property type="entry name" value="DUF3502"/>
    <property type="match status" value="1"/>
</dbReference>
<accession>A0A2G3E515</accession>